<evidence type="ECO:0000256" key="2">
    <source>
        <dbReference type="ARBA" id="ARBA00022786"/>
    </source>
</evidence>
<dbReference type="EMBL" id="VCAU01000008">
    <property type="protein sequence ID" value="KAF9893296.1"/>
    <property type="molecule type" value="Genomic_DNA"/>
</dbReference>
<reference evidence="3" key="2">
    <citation type="submission" date="2020-02" db="EMBL/GenBank/DDBJ databases">
        <authorList>
            <person name="Gilchrist C.L.M."/>
            <person name="Chooi Y.-H."/>
        </authorList>
    </citation>
    <scope>NUCLEOTIDE SEQUENCE</scope>
    <source>
        <strain evidence="3">MST-FP2251</strain>
    </source>
</reference>
<keyword evidence="4" id="KW-1185">Reference proteome</keyword>
<accession>A0AAD4CV50</accession>
<dbReference type="AlphaFoldDB" id="A0AAD4CV50"/>
<dbReference type="GO" id="GO:0010265">
    <property type="term" value="P:SCF complex assembly"/>
    <property type="evidence" value="ECO:0007669"/>
    <property type="project" value="InterPro"/>
</dbReference>
<organism evidence="3 4">
    <name type="scientific">Aspergillus nanangensis</name>
    <dbReference type="NCBI Taxonomy" id="2582783"/>
    <lineage>
        <taxon>Eukaryota</taxon>
        <taxon>Fungi</taxon>
        <taxon>Dikarya</taxon>
        <taxon>Ascomycota</taxon>
        <taxon>Pezizomycotina</taxon>
        <taxon>Eurotiomycetes</taxon>
        <taxon>Eurotiomycetidae</taxon>
        <taxon>Eurotiales</taxon>
        <taxon>Aspergillaceae</taxon>
        <taxon>Aspergillus</taxon>
        <taxon>Aspergillus subgen. Circumdati</taxon>
    </lineage>
</organism>
<protein>
    <submittedName>
        <fullName evidence="3">Uncharacterized protein</fullName>
    </submittedName>
</protein>
<dbReference type="InterPro" id="IPR016024">
    <property type="entry name" value="ARM-type_fold"/>
</dbReference>
<keyword evidence="2" id="KW-0833">Ubl conjugation pathway</keyword>
<dbReference type="PANTHER" id="PTHR12696">
    <property type="entry name" value="TIP120"/>
    <property type="match status" value="1"/>
</dbReference>
<evidence type="ECO:0000313" key="4">
    <source>
        <dbReference type="Proteomes" id="UP001194746"/>
    </source>
</evidence>
<gene>
    <name evidence="3" type="ORF">FE257_011726</name>
</gene>
<dbReference type="Gene3D" id="1.25.10.10">
    <property type="entry name" value="Leucine-rich Repeat Variant"/>
    <property type="match status" value="1"/>
</dbReference>
<dbReference type="InterPro" id="IPR011989">
    <property type="entry name" value="ARM-like"/>
</dbReference>
<proteinExistence type="predicted"/>
<dbReference type="InterPro" id="IPR039852">
    <property type="entry name" value="CAND1/CAND2"/>
</dbReference>
<dbReference type="SUPFAM" id="SSF48371">
    <property type="entry name" value="ARM repeat"/>
    <property type="match status" value="1"/>
</dbReference>
<name>A0AAD4CV50_ASPNN</name>
<sequence>MADRQAIQQNLNSLLSKLDDPDPDMRYMSLNDLLGILNSPASSYLAHDPHSSSRLADGLLKSLDDQHGDVQNQALKCLGPLVLRLPSDSLSSILEKLSTLTTSQTIDTSVPNTALRVIVTALPRSQSGQPPSQEAAASYAAVSRVLIPRLIGPTPAPSGRRGSIVKGMLDKDPSKGFSSDAIDVLIQVVTCFGPLLQESELTGLTNSVMSIIDNDTAGTVVTKRALAAISALVLHFSDNQLNAFVNELVKRFESPSIIHRRHLIATVGSIARSVPAKFSPHLPALAPFVFAAVDENDLEQLSLASSADPVTSVAY</sequence>
<comment type="caution">
    <text evidence="3">The sequence shown here is derived from an EMBL/GenBank/DDBJ whole genome shotgun (WGS) entry which is preliminary data.</text>
</comment>
<evidence type="ECO:0000313" key="3">
    <source>
        <dbReference type="EMBL" id="KAF9893296.1"/>
    </source>
</evidence>
<dbReference type="Proteomes" id="UP001194746">
    <property type="component" value="Unassembled WGS sequence"/>
</dbReference>
<evidence type="ECO:0000256" key="1">
    <source>
        <dbReference type="ARBA" id="ARBA00022737"/>
    </source>
</evidence>
<reference evidence="3" key="1">
    <citation type="journal article" date="2019" name="Beilstein J. Org. Chem.">
        <title>Nanangenines: drimane sesquiterpenoids as the dominant metabolite cohort of a novel Australian fungus, Aspergillus nanangensis.</title>
        <authorList>
            <person name="Lacey H.J."/>
            <person name="Gilchrist C.L.M."/>
            <person name="Crombie A."/>
            <person name="Kalaitzis J.A."/>
            <person name="Vuong D."/>
            <person name="Rutledge P.J."/>
            <person name="Turner P."/>
            <person name="Pitt J.I."/>
            <person name="Lacey E."/>
            <person name="Chooi Y.H."/>
            <person name="Piggott A.M."/>
        </authorList>
    </citation>
    <scope>NUCLEOTIDE SEQUENCE</scope>
    <source>
        <strain evidence="3">MST-FP2251</strain>
    </source>
</reference>
<keyword evidence="1" id="KW-0677">Repeat</keyword>